<dbReference type="InterPro" id="IPR036394">
    <property type="entry name" value="Ribosomal_uL22_sf"/>
</dbReference>
<dbReference type="InterPro" id="IPR018260">
    <property type="entry name" value="Ribosomal_uL22_CS"/>
</dbReference>
<comment type="caution">
    <text evidence="14">The sequence shown here is derived from an EMBL/GenBank/DDBJ whole genome shotgun (WGS) entry which is preliminary data.</text>
</comment>
<proteinExistence type="inferred from homology"/>
<evidence type="ECO:0000256" key="6">
    <source>
        <dbReference type="ARBA" id="ARBA00022980"/>
    </source>
</evidence>
<keyword evidence="4 10" id="KW-0699">rRNA-binding</keyword>
<evidence type="ECO:0000256" key="2">
    <source>
        <dbReference type="ARBA" id="ARBA00009451"/>
    </source>
</evidence>
<dbReference type="CDD" id="cd00336">
    <property type="entry name" value="Ribosomal_L22"/>
    <property type="match status" value="1"/>
</dbReference>
<name>A0A135L7B9_9BACI</name>
<keyword evidence="7 10" id="KW-0687">Ribonucleoprotein</keyword>
<dbReference type="HAMAP" id="MF_01331_B">
    <property type="entry name" value="Ribosomal_uL22_B"/>
    <property type="match status" value="1"/>
</dbReference>
<evidence type="ECO:0000256" key="8">
    <source>
        <dbReference type="ARBA" id="ARBA00025084"/>
    </source>
</evidence>
<comment type="function">
    <text evidence="1 10">The globular domain of the protein is located near the polypeptide exit tunnel on the outside of the subunit, while an extended beta-hairpin is found that lines the wall of the exit tunnel in the center of the 70S ribosome.</text>
</comment>
<reference evidence="14 15" key="1">
    <citation type="submission" date="2016-02" db="EMBL/GenBank/DDBJ databases">
        <title>Draft Genome for Tepidibacillus decaturensis nov. sp. Strain Z9, an Anaerobic, Moderately Thermophilic and Heterotrophic Bacterium from Deep Subsurface of the Illinois Basin, USA.</title>
        <authorList>
            <person name="Dong Y."/>
            <person name="Chang J.Y."/>
            <person name="Sanford R."/>
            <person name="Fouke B.W."/>
        </authorList>
    </citation>
    <scope>NUCLEOTIDE SEQUENCE [LARGE SCALE GENOMIC DNA]</scope>
    <source>
        <strain evidence="14 15">Z9</strain>
    </source>
</reference>
<dbReference type="GO" id="GO:0022625">
    <property type="term" value="C:cytosolic large ribosomal subunit"/>
    <property type="evidence" value="ECO:0007669"/>
    <property type="project" value="TreeGrafter"/>
</dbReference>
<dbReference type="NCBIfam" id="TIGR01044">
    <property type="entry name" value="rplV_bact"/>
    <property type="match status" value="1"/>
</dbReference>
<accession>A0A135L7B9</accession>
<dbReference type="SUPFAM" id="SSF54843">
    <property type="entry name" value="Ribosomal protein L22"/>
    <property type="match status" value="1"/>
</dbReference>
<dbReference type="InterPro" id="IPR047867">
    <property type="entry name" value="Ribosomal_uL22_bac/org-type"/>
</dbReference>
<evidence type="ECO:0000256" key="4">
    <source>
        <dbReference type="ARBA" id="ARBA00022730"/>
    </source>
</evidence>
<dbReference type="GO" id="GO:0006412">
    <property type="term" value="P:translation"/>
    <property type="evidence" value="ECO:0007669"/>
    <property type="project" value="UniProtKB-UniRule"/>
</dbReference>
<comment type="function">
    <text evidence="10 13">This protein binds specifically to 23S rRNA; its binding is stimulated by other ribosomal proteins, e.g., L4, L17, and L20. It is important during the early stages of 50S assembly. It makes multiple contacts with different domains of the 23S rRNA in the assembled 50S subunit and ribosome.</text>
</comment>
<dbReference type="GO" id="GO:0019843">
    <property type="term" value="F:rRNA binding"/>
    <property type="evidence" value="ECO:0007669"/>
    <property type="project" value="UniProtKB-UniRule"/>
</dbReference>
<dbReference type="PROSITE" id="PS00464">
    <property type="entry name" value="RIBOSOMAL_L22"/>
    <property type="match status" value="1"/>
</dbReference>
<dbReference type="Proteomes" id="UP000070352">
    <property type="component" value="Unassembled WGS sequence"/>
</dbReference>
<protein>
    <recommendedName>
        <fullName evidence="9 10">Large ribosomal subunit protein uL22</fullName>
    </recommendedName>
</protein>
<evidence type="ECO:0000256" key="11">
    <source>
        <dbReference type="RuleBase" id="RU004005"/>
    </source>
</evidence>
<organism evidence="14 15">
    <name type="scientific">Tepidibacillus decaturensis</name>
    <dbReference type="NCBI Taxonomy" id="1413211"/>
    <lineage>
        <taxon>Bacteria</taxon>
        <taxon>Bacillati</taxon>
        <taxon>Bacillota</taxon>
        <taxon>Bacilli</taxon>
        <taxon>Bacillales</taxon>
        <taxon>Bacillaceae</taxon>
        <taxon>Tepidibacillus</taxon>
    </lineage>
</organism>
<dbReference type="FunFam" id="3.90.470.10:FF:000001">
    <property type="entry name" value="50S ribosomal protein L22"/>
    <property type="match status" value="1"/>
</dbReference>
<dbReference type="EMBL" id="LSKU01000001">
    <property type="protein sequence ID" value="KXG44905.1"/>
    <property type="molecule type" value="Genomic_DNA"/>
</dbReference>
<dbReference type="InterPro" id="IPR001063">
    <property type="entry name" value="Ribosomal_uL22"/>
</dbReference>
<dbReference type="Pfam" id="PF00237">
    <property type="entry name" value="Ribosomal_L22"/>
    <property type="match status" value="1"/>
</dbReference>
<evidence type="ECO:0000256" key="13">
    <source>
        <dbReference type="RuleBase" id="RU004008"/>
    </source>
</evidence>
<keyword evidence="5 10" id="KW-0694">RNA-binding</keyword>
<dbReference type="STRING" id="1413211.U473_13425"/>
<keyword evidence="6 10" id="KW-0689">Ribosomal protein</keyword>
<comment type="function">
    <text evidence="8">This protein binds specifically to 23S rRNA; its binding is stimulated by other ribosomal proteins, e.g. L4, L17, and L20. It is important during the early stages of 50S assembly. It makes multiple contacts with different domains of the 23S rRNA in the assembled 50S subunit and ribosome.</text>
</comment>
<comment type="similarity">
    <text evidence="2 10 11">Belongs to the universal ribosomal protein uL22 family.</text>
</comment>
<dbReference type="Gene3D" id="3.90.470.10">
    <property type="entry name" value="Ribosomal protein L22/L17"/>
    <property type="match status" value="1"/>
</dbReference>
<sequence length="113" mass="12528">MQAKAVARYVRIAPRKVSLVLDLIRGKKVGEAIAILRHTPKAASPVIEKVLNSAIANAEHNYNMNVEELVVSEAYANQGPTLKRFRPRAMGRASRINKRTSHITVVLTEKKEG</sequence>
<dbReference type="InterPro" id="IPR005727">
    <property type="entry name" value="Ribosomal_uL22_bac/chlpt-type"/>
</dbReference>
<comment type="subunit">
    <text evidence="3 10 12">Part of the 50S ribosomal subunit.</text>
</comment>
<evidence type="ECO:0000256" key="9">
    <source>
        <dbReference type="ARBA" id="ARBA00035207"/>
    </source>
</evidence>
<dbReference type="AlphaFoldDB" id="A0A135L7B9"/>
<evidence type="ECO:0000256" key="12">
    <source>
        <dbReference type="RuleBase" id="RU004006"/>
    </source>
</evidence>
<evidence type="ECO:0000256" key="7">
    <source>
        <dbReference type="ARBA" id="ARBA00023274"/>
    </source>
</evidence>
<keyword evidence="15" id="KW-1185">Reference proteome</keyword>
<evidence type="ECO:0000313" key="15">
    <source>
        <dbReference type="Proteomes" id="UP000070352"/>
    </source>
</evidence>
<dbReference type="GO" id="GO:0003735">
    <property type="term" value="F:structural constituent of ribosome"/>
    <property type="evidence" value="ECO:0007669"/>
    <property type="project" value="InterPro"/>
</dbReference>
<dbReference type="PANTHER" id="PTHR13501">
    <property type="entry name" value="CHLOROPLAST 50S RIBOSOMAL PROTEIN L22-RELATED"/>
    <property type="match status" value="1"/>
</dbReference>
<evidence type="ECO:0000256" key="3">
    <source>
        <dbReference type="ARBA" id="ARBA00011838"/>
    </source>
</evidence>
<dbReference type="RefSeq" id="WP_068727213.1">
    <property type="nucleotide sequence ID" value="NZ_LSKU01000001.1"/>
</dbReference>
<dbReference type="OrthoDB" id="9805969at2"/>
<evidence type="ECO:0000313" key="14">
    <source>
        <dbReference type="EMBL" id="KXG44905.1"/>
    </source>
</evidence>
<dbReference type="PANTHER" id="PTHR13501:SF8">
    <property type="entry name" value="LARGE RIBOSOMAL SUBUNIT PROTEIN UL22M"/>
    <property type="match status" value="1"/>
</dbReference>
<evidence type="ECO:0000256" key="10">
    <source>
        <dbReference type="HAMAP-Rule" id="MF_01331"/>
    </source>
</evidence>
<evidence type="ECO:0000256" key="5">
    <source>
        <dbReference type="ARBA" id="ARBA00022884"/>
    </source>
</evidence>
<gene>
    <name evidence="10" type="primary">rplV</name>
    <name evidence="14" type="ORF">U473_13425</name>
</gene>
<evidence type="ECO:0000256" key="1">
    <source>
        <dbReference type="ARBA" id="ARBA00003478"/>
    </source>
</evidence>